<evidence type="ECO:0000256" key="2">
    <source>
        <dbReference type="SAM" id="MobiDB-lite"/>
    </source>
</evidence>
<organism evidence="4 5">
    <name type="scientific">Corallococcus macrosporus DSM 14697</name>
    <dbReference type="NCBI Taxonomy" id="1189310"/>
    <lineage>
        <taxon>Bacteria</taxon>
        <taxon>Pseudomonadati</taxon>
        <taxon>Myxococcota</taxon>
        <taxon>Myxococcia</taxon>
        <taxon>Myxococcales</taxon>
        <taxon>Cystobacterineae</taxon>
        <taxon>Myxococcaceae</taxon>
        <taxon>Corallococcus</taxon>
    </lineage>
</organism>
<name>A0A250JTK5_9BACT</name>
<dbReference type="Gene3D" id="1.10.3210.10">
    <property type="entry name" value="Hypothetical protein af1432"/>
    <property type="match status" value="1"/>
</dbReference>
<dbReference type="PANTHER" id="PTHR37294">
    <property type="entry name" value="3'-5' EXORIBONUCLEASE YHAM"/>
    <property type="match status" value="1"/>
</dbReference>
<evidence type="ECO:0000259" key="3">
    <source>
        <dbReference type="Pfam" id="PF01336"/>
    </source>
</evidence>
<dbReference type="RefSeq" id="WP_095958434.1">
    <property type="nucleotide sequence ID" value="NZ_CP022203.1"/>
</dbReference>
<evidence type="ECO:0000313" key="4">
    <source>
        <dbReference type="EMBL" id="ATB47165.1"/>
    </source>
</evidence>
<evidence type="ECO:0000256" key="1">
    <source>
        <dbReference type="ARBA" id="ARBA00022801"/>
    </source>
</evidence>
<feature type="compositionally biased region" description="Basic and acidic residues" evidence="2">
    <location>
        <begin position="141"/>
        <end position="160"/>
    </location>
</feature>
<dbReference type="EMBL" id="CP022203">
    <property type="protein sequence ID" value="ATB47165.1"/>
    <property type="molecule type" value="Genomic_DNA"/>
</dbReference>
<accession>A0A250JTK5</accession>
<keyword evidence="5" id="KW-1185">Reference proteome</keyword>
<feature type="compositionally biased region" description="Low complexity" evidence="2">
    <location>
        <begin position="396"/>
        <end position="415"/>
    </location>
</feature>
<dbReference type="Proteomes" id="UP000217343">
    <property type="component" value="Chromosome"/>
</dbReference>
<keyword evidence="1" id="KW-0378">Hydrolase</keyword>
<dbReference type="SUPFAM" id="SSF109604">
    <property type="entry name" value="HD-domain/PDEase-like"/>
    <property type="match status" value="1"/>
</dbReference>
<feature type="domain" description="OB" evidence="3">
    <location>
        <begin position="40"/>
        <end position="109"/>
    </location>
</feature>
<reference evidence="4 5" key="1">
    <citation type="submission" date="2017-06" db="EMBL/GenBank/DDBJ databases">
        <title>Sequencing and comparative analysis of myxobacterial genomes.</title>
        <authorList>
            <person name="Rupp O."/>
            <person name="Goesmann A."/>
            <person name="Sogaard-Andersen L."/>
        </authorList>
    </citation>
    <scope>NUCLEOTIDE SEQUENCE [LARGE SCALE GENOMIC DNA]</scope>
    <source>
        <strain evidence="4 5">DSM 14697</strain>
    </source>
</reference>
<feature type="compositionally biased region" description="Basic and acidic residues" evidence="2">
    <location>
        <begin position="384"/>
        <end position="395"/>
    </location>
</feature>
<dbReference type="GO" id="GO:0003677">
    <property type="term" value="F:DNA binding"/>
    <property type="evidence" value="ECO:0007669"/>
    <property type="project" value="UniProtKB-KW"/>
</dbReference>
<dbReference type="Pfam" id="PF01336">
    <property type="entry name" value="tRNA_anti-codon"/>
    <property type="match status" value="1"/>
</dbReference>
<dbReference type="PANTHER" id="PTHR37294:SF1">
    <property type="entry name" value="3'-5' EXORIBONUCLEASE YHAM"/>
    <property type="match status" value="1"/>
</dbReference>
<evidence type="ECO:0000313" key="5">
    <source>
        <dbReference type="Proteomes" id="UP000217343"/>
    </source>
</evidence>
<dbReference type="Gene3D" id="2.40.50.140">
    <property type="entry name" value="Nucleic acid-binding proteins"/>
    <property type="match status" value="1"/>
</dbReference>
<dbReference type="InterPro" id="IPR050798">
    <property type="entry name" value="YhaM_exoribonuc/phosphodiest"/>
</dbReference>
<feature type="region of interest" description="Disordered" evidence="2">
    <location>
        <begin position="114"/>
        <end position="167"/>
    </location>
</feature>
<gene>
    <name evidence="4" type="ORF">MYMAC_002772</name>
</gene>
<dbReference type="OrthoDB" id="9778453at2"/>
<sequence>MTNENVPESASPTQEGSVETVRKVYAADLREKDRVHTVFRVTKKEKVTARSGKVFVSATLVDKSGEVDARVFDKVDTLEPLFQPGDFVLVQGNVIQFHGRTQVVVEAVERLDPEPLDPKEFEPPPAPPPAEAKPAAPEPKAAPEAKAEKPEKADKGEARGNEGPGGARAAGLIREMVSERISDAFVKQLLLAFLDEPKIASGLPVAQGARGTHHAWRGGLAEHILSVMRLTLRVADQYPMADRDLLLAGALLQQVMKAADASESSDEGRLVGNLVLTAQKLREKALAIPGFPPLLEQHLTHLVISQHGDAQHGSPKSPVTLEAQIIHSLESLDARIASWLEAMQRDSHDKWTDVVRPYERQLWKGASPTSRGRAPVEGGGRRKGREEKRKARAEKPQQGGAPAEGAAAQQEQAQRPPRKERPPREERQPREERPPRPPREERPPRDASSLPRELTFKPFSALTTVSSDKGGEGSSES</sequence>
<feature type="compositionally biased region" description="Basic and acidic residues" evidence="2">
    <location>
        <begin position="417"/>
        <end position="445"/>
    </location>
</feature>
<dbReference type="InterPro" id="IPR004365">
    <property type="entry name" value="NA-bd_OB_tRNA"/>
</dbReference>
<protein>
    <submittedName>
        <fullName evidence="4">DNA-binding protein</fullName>
    </submittedName>
</protein>
<keyword evidence="4" id="KW-0238">DNA-binding</keyword>
<dbReference type="KEGG" id="mmas:MYMAC_002772"/>
<dbReference type="InterPro" id="IPR012340">
    <property type="entry name" value="NA-bd_OB-fold"/>
</dbReference>
<dbReference type="AlphaFoldDB" id="A0A250JTK5"/>
<dbReference type="GO" id="GO:0031125">
    <property type="term" value="P:rRNA 3'-end processing"/>
    <property type="evidence" value="ECO:0007669"/>
    <property type="project" value="TreeGrafter"/>
</dbReference>
<dbReference type="CDD" id="cd04492">
    <property type="entry name" value="YhaM_OBF_like"/>
    <property type="match status" value="1"/>
</dbReference>
<dbReference type="GO" id="GO:0016787">
    <property type="term" value="F:hydrolase activity"/>
    <property type="evidence" value="ECO:0007669"/>
    <property type="project" value="UniProtKB-KW"/>
</dbReference>
<proteinExistence type="predicted"/>
<feature type="region of interest" description="Disordered" evidence="2">
    <location>
        <begin position="362"/>
        <end position="477"/>
    </location>
</feature>